<protein>
    <submittedName>
        <fullName evidence="2">Uncharacterized protein</fullName>
    </submittedName>
</protein>
<accession>A0AA39Z7V2</accession>
<evidence type="ECO:0000313" key="2">
    <source>
        <dbReference type="EMBL" id="KAK0665810.1"/>
    </source>
</evidence>
<feature type="compositionally biased region" description="Basic and acidic residues" evidence="1">
    <location>
        <begin position="12"/>
        <end position="26"/>
    </location>
</feature>
<sequence>MVQGYEFRWAYERPGPEEGQRDEPKRGAGGTRIPCRSHSIHPILGSTGHRSPRLEAALLNCPMLAKKVLLRVGGRWRRRHMQHPQNGLPTTVFRSPPADECAEKMVWLAHLSKRFVTGWFAHPSRRVTGPIGFSGLAQDPTRDCNARATLAHPLVSVTSGEELSTRMVGTALLNRSNQTAGSSGQHKHRSPSLPAHNPRQLQ</sequence>
<feature type="region of interest" description="Disordered" evidence="1">
    <location>
        <begin position="12"/>
        <end position="47"/>
    </location>
</feature>
<organism evidence="2 3">
    <name type="scientific">Cercophora samala</name>
    <dbReference type="NCBI Taxonomy" id="330535"/>
    <lineage>
        <taxon>Eukaryota</taxon>
        <taxon>Fungi</taxon>
        <taxon>Dikarya</taxon>
        <taxon>Ascomycota</taxon>
        <taxon>Pezizomycotina</taxon>
        <taxon>Sordariomycetes</taxon>
        <taxon>Sordariomycetidae</taxon>
        <taxon>Sordariales</taxon>
        <taxon>Lasiosphaeriaceae</taxon>
        <taxon>Cercophora</taxon>
    </lineage>
</organism>
<evidence type="ECO:0000256" key="1">
    <source>
        <dbReference type="SAM" id="MobiDB-lite"/>
    </source>
</evidence>
<gene>
    <name evidence="2" type="ORF">QBC41DRAFT_339570</name>
</gene>
<comment type="caution">
    <text evidence="2">The sequence shown here is derived from an EMBL/GenBank/DDBJ whole genome shotgun (WGS) entry which is preliminary data.</text>
</comment>
<reference evidence="2" key="1">
    <citation type="submission" date="2023-06" db="EMBL/GenBank/DDBJ databases">
        <title>Genome-scale phylogeny and comparative genomics of the fungal order Sordariales.</title>
        <authorList>
            <consortium name="Lawrence Berkeley National Laboratory"/>
            <person name="Hensen N."/>
            <person name="Bonometti L."/>
            <person name="Westerberg I."/>
            <person name="Brannstrom I.O."/>
            <person name="Guillou S."/>
            <person name="Cros-Aarteil S."/>
            <person name="Calhoun S."/>
            <person name="Haridas S."/>
            <person name="Kuo A."/>
            <person name="Mondo S."/>
            <person name="Pangilinan J."/>
            <person name="Riley R."/>
            <person name="Labutti K."/>
            <person name="Andreopoulos B."/>
            <person name="Lipzen A."/>
            <person name="Chen C."/>
            <person name="Yanf M."/>
            <person name="Daum C."/>
            <person name="Ng V."/>
            <person name="Clum A."/>
            <person name="Steindorff A."/>
            <person name="Ohm R."/>
            <person name="Martin F."/>
            <person name="Silar P."/>
            <person name="Natvig D."/>
            <person name="Lalanne C."/>
            <person name="Gautier V."/>
            <person name="Ament-Velasquez S.L."/>
            <person name="Kruys A."/>
            <person name="Hutchinson M.I."/>
            <person name="Powell A.J."/>
            <person name="Barry K."/>
            <person name="Miller A.N."/>
            <person name="Grigoriev I.V."/>
            <person name="Debuchy R."/>
            <person name="Gladieux P."/>
            <person name="Thoren M.H."/>
            <person name="Johannesson H."/>
        </authorList>
    </citation>
    <scope>NUCLEOTIDE SEQUENCE</scope>
    <source>
        <strain evidence="2">CBS 307.81</strain>
    </source>
</reference>
<name>A0AA39Z7V2_9PEZI</name>
<feature type="region of interest" description="Disordered" evidence="1">
    <location>
        <begin position="177"/>
        <end position="202"/>
    </location>
</feature>
<dbReference type="Proteomes" id="UP001174997">
    <property type="component" value="Unassembled WGS sequence"/>
</dbReference>
<dbReference type="AlphaFoldDB" id="A0AA39Z7V2"/>
<keyword evidence="3" id="KW-1185">Reference proteome</keyword>
<dbReference type="EMBL" id="JAULSY010000101">
    <property type="protein sequence ID" value="KAK0665810.1"/>
    <property type="molecule type" value="Genomic_DNA"/>
</dbReference>
<proteinExistence type="predicted"/>
<evidence type="ECO:0000313" key="3">
    <source>
        <dbReference type="Proteomes" id="UP001174997"/>
    </source>
</evidence>